<evidence type="ECO:0000313" key="9">
    <source>
        <dbReference type="EMBL" id="GAA1765003.1"/>
    </source>
</evidence>
<keyword evidence="6 8" id="KW-1133">Transmembrane helix</keyword>
<evidence type="ECO:0000256" key="5">
    <source>
        <dbReference type="ARBA" id="ARBA00022692"/>
    </source>
</evidence>
<evidence type="ECO:0000256" key="8">
    <source>
        <dbReference type="RuleBase" id="RU363041"/>
    </source>
</evidence>
<dbReference type="PANTHER" id="PTHR30269:SF37">
    <property type="entry name" value="MEMBRANE TRANSPORTER PROTEIN"/>
    <property type="match status" value="1"/>
</dbReference>
<keyword evidence="10" id="KW-1185">Reference proteome</keyword>
<evidence type="ECO:0000256" key="2">
    <source>
        <dbReference type="ARBA" id="ARBA00009142"/>
    </source>
</evidence>
<organism evidence="9 10">
    <name type="scientific">Kocuria aegyptia</name>
    <dbReference type="NCBI Taxonomy" id="330943"/>
    <lineage>
        <taxon>Bacteria</taxon>
        <taxon>Bacillati</taxon>
        <taxon>Actinomycetota</taxon>
        <taxon>Actinomycetes</taxon>
        <taxon>Micrococcales</taxon>
        <taxon>Micrococcaceae</taxon>
        <taxon>Kocuria</taxon>
    </lineage>
</organism>
<dbReference type="Proteomes" id="UP001501204">
    <property type="component" value="Unassembled WGS sequence"/>
</dbReference>
<proteinExistence type="inferred from homology"/>
<evidence type="ECO:0000313" key="10">
    <source>
        <dbReference type="Proteomes" id="UP001501204"/>
    </source>
</evidence>
<dbReference type="InterPro" id="IPR052017">
    <property type="entry name" value="TSUP"/>
</dbReference>
<feature type="transmembrane region" description="Helical" evidence="8">
    <location>
        <begin position="84"/>
        <end position="102"/>
    </location>
</feature>
<feature type="transmembrane region" description="Helical" evidence="8">
    <location>
        <begin position="108"/>
        <end position="128"/>
    </location>
</feature>
<protein>
    <recommendedName>
        <fullName evidence="8">Probable membrane transporter protein</fullName>
    </recommendedName>
</protein>
<sequence>MRTGMGPAEAQNGPVEIIVVAALAILVGSVLQRVSGTGVGLVVAPTLALLLGPATGVLVTNATTTVSGFLIMLSVWRHVDWRRFALIAPAAAVGAVPAALVVRELPAAWLQVLVGGVVLLALTTMFGLPRLPEWPGRLPTVLAGTIGGFFNTTAGVAGPVMVIHSRLARWEQRSFAATLQPVFMTMGALSVLTKTLLGAAGTGGMPPWWVAPGVVLTVVLGVRIGGVLARRVPLSAARTTALVLAGLGGAITLVRGLLGVL</sequence>
<accession>A0ABN2KV92</accession>
<dbReference type="EMBL" id="BAAAOA010000029">
    <property type="protein sequence ID" value="GAA1765003.1"/>
    <property type="molecule type" value="Genomic_DNA"/>
</dbReference>
<comment type="caution">
    <text evidence="9">The sequence shown here is derived from an EMBL/GenBank/DDBJ whole genome shotgun (WGS) entry which is preliminary data.</text>
</comment>
<feature type="transmembrane region" description="Helical" evidence="8">
    <location>
        <begin position="12"/>
        <end position="31"/>
    </location>
</feature>
<evidence type="ECO:0000256" key="3">
    <source>
        <dbReference type="ARBA" id="ARBA00022448"/>
    </source>
</evidence>
<name>A0ABN2KV92_9MICC</name>
<dbReference type="PANTHER" id="PTHR30269">
    <property type="entry name" value="TRANSMEMBRANE PROTEIN YFCA"/>
    <property type="match status" value="1"/>
</dbReference>
<feature type="transmembrane region" description="Helical" evidence="8">
    <location>
        <begin position="241"/>
        <end position="258"/>
    </location>
</feature>
<keyword evidence="5 8" id="KW-0812">Transmembrane</keyword>
<evidence type="ECO:0000256" key="7">
    <source>
        <dbReference type="ARBA" id="ARBA00023136"/>
    </source>
</evidence>
<dbReference type="Pfam" id="PF01925">
    <property type="entry name" value="TauE"/>
    <property type="match status" value="1"/>
</dbReference>
<gene>
    <name evidence="9" type="ORF">GCM10009767_24590</name>
</gene>
<reference evidence="9 10" key="1">
    <citation type="journal article" date="2019" name="Int. J. Syst. Evol. Microbiol.">
        <title>The Global Catalogue of Microorganisms (GCM) 10K type strain sequencing project: providing services to taxonomists for standard genome sequencing and annotation.</title>
        <authorList>
            <consortium name="The Broad Institute Genomics Platform"/>
            <consortium name="The Broad Institute Genome Sequencing Center for Infectious Disease"/>
            <person name="Wu L."/>
            <person name="Ma J."/>
        </authorList>
    </citation>
    <scope>NUCLEOTIDE SEQUENCE [LARGE SCALE GENOMIC DNA]</scope>
    <source>
        <strain evidence="9 10">JCM 14735</strain>
    </source>
</reference>
<evidence type="ECO:0000256" key="1">
    <source>
        <dbReference type="ARBA" id="ARBA00004651"/>
    </source>
</evidence>
<feature type="transmembrane region" description="Helical" evidence="8">
    <location>
        <begin position="51"/>
        <end position="72"/>
    </location>
</feature>
<comment type="subcellular location">
    <subcellularLocation>
        <location evidence="1 8">Cell membrane</location>
        <topology evidence="1 8">Multi-pass membrane protein</topology>
    </subcellularLocation>
</comment>
<evidence type="ECO:0000256" key="4">
    <source>
        <dbReference type="ARBA" id="ARBA00022475"/>
    </source>
</evidence>
<feature type="transmembrane region" description="Helical" evidence="8">
    <location>
        <begin position="209"/>
        <end position="229"/>
    </location>
</feature>
<keyword evidence="4 8" id="KW-1003">Cell membrane</keyword>
<keyword evidence="3" id="KW-0813">Transport</keyword>
<keyword evidence="7 8" id="KW-0472">Membrane</keyword>
<dbReference type="InterPro" id="IPR002781">
    <property type="entry name" value="TM_pro_TauE-like"/>
</dbReference>
<evidence type="ECO:0000256" key="6">
    <source>
        <dbReference type="ARBA" id="ARBA00022989"/>
    </source>
</evidence>
<comment type="similarity">
    <text evidence="2 8">Belongs to the 4-toluene sulfonate uptake permease (TSUP) (TC 2.A.102) family.</text>
</comment>